<evidence type="ECO:0000256" key="7">
    <source>
        <dbReference type="SAM" id="MobiDB-lite"/>
    </source>
</evidence>
<dbReference type="SUPFAM" id="SSF46689">
    <property type="entry name" value="Homeodomain-like"/>
    <property type="match status" value="1"/>
</dbReference>
<dbReference type="PROSITE" id="PS50110">
    <property type="entry name" value="RESPONSE_REGULATORY"/>
    <property type="match status" value="1"/>
</dbReference>
<evidence type="ECO:0000313" key="9">
    <source>
        <dbReference type="EMBL" id="KAK6946440.1"/>
    </source>
</evidence>
<dbReference type="Proteomes" id="UP001370490">
    <property type="component" value="Unassembled WGS sequence"/>
</dbReference>
<feature type="region of interest" description="Disordered" evidence="7">
    <location>
        <begin position="603"/>
        <end position="629"/>
    </location>
</feature>
<evidence type="ECO:0000256" key="1">
    <source>
        <dbReference type="ARBA" id="ARBA00004123"/>
    </source>
</evidence>
<dbReference type="SMART" id="SM00448">
    <property type="entry name" value="REC"/>
    <property type="match status" value="1"/>
</dbReference>
<keyword evidence="3" id="KW-0805">Transcription regulation</keyword>
<evidence type="ECO:0000256" key="4">
    <source>
        <dbReference type="ARBA" id="ARBA00023163"/>
    </source>
</evidence>
<dbReference type="GO" id="GO:0000160">
    <property type="term" value="P:phosphorelay signal transduction system"/>
    <property type="evidence" value="ECO:0007669"/>
    <property type="project" value="UniProtKB-KW"/>
</dbReference>
<comment type="caution">
    <text evidence="9">The sequence shown here is derived from an EMBL/GenBank/DDBJ whole genome shotgun (WGS) entry which is preliminary data.</text>
</comment>
<accession>A0AAN8ZV88</accession>
<dbReference type="Gene3D" id="1.10.10.60">
    <property type="entry name" value="Homeodomain-like"/>
    <property type="match status" value="1"/>
</dbReference>
<gene>
    <name evidence="9" type="ORF">RJ641_013984</name>
</gene>
<keyword evidence="5" id="KW-0539">Nucleus</keyword>
<feature type="compositionally biased region" description="Polar residues" evidence="7">
    <location>
        <begin position="144"/>
        <end position="156"/>
    </location>
</feature>
<keyword evidence="10" id="KW-1185">Reference proteome</keyword>
<dbReference type="InterPro" id="IPR009057">
    <property type="entry name" value="Homeodomain-like_sf"/>
</dbReference>
<dbReference type="InterPro" id="IPR011006">
    <property type="entry name" value="CheY-like_superfamily"/>
</dbReference>
<comment type="subcellular location">
    <subcellularLocation>
        <location evidence="1">Nucleus</location>
    </subcellularLocation>
</comment>
<protein>
    <submittedName>
        <fullName evidence="9">Signal transduction response regulator, receiver domain</fullName>
    </submittedName>
</protein>
<proteinExistence type="predicted"/>
<keyword evidence="2" id="KW-0902">Two-component regulatory system</keyword>
<dbReference type="GO" id="GO:0009736">
    <property type="term" value="P:cytokinin-activated signaling pathway"/>
    <property type="evidence" value="ECO:0007669"/>
    <property type="project" value="InterPro"/>
</dbReference>
<dbReference type="GO" id="GO:0003677">
    <property type="term" value="F:DNA binding"/>
    <property type="evidence" value="ECO:0007669"/>
    <property type="project" value="InterPro"/>
</dbReference>
<evidence type="ECO:0000256" key="6">
    <source>
        <dbReference type="PROSITE-ProRule" id="PRU00169"/>
    </source>
</evidence>
<evidence type="ECO:0000256" key="2">
    <source>
        <dbReference type="ARBA" id="ARBA00023012"/>
    </source>
</evidence>
<feature type="compositionally biased region" description="Basic and acidic residues" evidence="7">
    <location>
        <begin position="606"/>
        <end position="618"/>
    </location>
</feature>
<organism evidence="9 10">
    <name type="scientific">Dillenia turbinata</name>
    <dbReference type="NCBI Taxonomy" id="194707"/>
    <lineage>
        <taxon>Eukaryota</taxon>
        <taxon>Viridiplantae</taxon>
        <taxon>Streptophyta</taxon>
        <taxon>Embryophyta</taxon>
        <taxon>Tracheophyta</taxon>
        <taxon>Spermatophyta</taxon>
        <taxon>Magnoliopsida</taxon>
        <taxon>eudicotyledons</taxon>
        <taxon>Gunneridae</taxon>
        <taxon>Pentapetalae</taxon>
        <taxon>Dilleniales</taxon>
        <taxon>Dilleniaceae</taxon>
        <taxon>Dillenia</taxon>
    </lineage>
</organism>
<sequence>MNILVVDDDNICLTIVATQLMRCKYKVVTAKNGFEALQLLRSHDRSFDLVLTDVHMPCMDGICLMREVKQEFNIPVVLMSADDKESNITTGIELGASIYIVKPVKRYEIEELWQFAITKKKGKVVATHNGDEGIPRRSPPLYPTSKNIDLPSSSSEDTMKQPRGHTKRKGDRWNKDSATTNCSRPRRSYMNSGKPKVIWSYELHSLFLEAIRELGFEEAVPKKILKYMNRPELTRENVASHLQKFRDYCKRVTHVQNINSQNRYTKELTDRALKSCFALGLPQDVIDTLRRQSQMFQEHQYYVRPYTNNGGPIIEQNLGIRRNPSQATQENSGMNTGAQVWHGQPNLLTNREANSLGNVQNPQMSMLMNNNAASMRGSQQQCILAQPPIFSNGPFMHNGGDLLGPSNQMGFMNGGVVLNGGFHAQQPFGMGNGSGGSNGFGWTSGMTNVPATPIVIRDPSSSHIAQNGIVFSSAPAWPPSQFPSNFLRGEGSAFDTTPAPPAPQEIDDNQNEEFHVWLDFVQSQEEGGEATNDPQDHSKTYGAGDNPLQIQQPVNQGQGEANEKNPSNNGDIGAGDDIDEFFNWDNSNTNQAIKLAMLQQVGGENVESKAEEESEHPQDMNGSFDQDNIGDILDSLYEGHPFIDFDKL</sequence>
<dbReference type="FunFam" id="1.10.10.60:FF:000007">
    <property type="entry name" value="Two-component response regulator"/>
    <property type="match status" value="1"/>
</dbReference>
<dbReference type="PANTHER" id="PTHR43874">
    <property type="entry name" value="TWO-COMPONENT RESPONSE REGULATOR"/>
    <property type="match status" value="1"/>
</dbReference>
<feature type="modified residue" description="4-aspartylphosphate" evidence="6">
    <location>
        <position position="53"/>
    </location>
</feature>
<evidence type="ECO:0000256" key="3">
    <source>
        <dbReference type="ARBA" id="ARBA00023015"/>
    </source>
</evidence>
<evidence type="ECO:0000259" key="8">
    <source>
        <dbReference type="PROSITE" id="PS50110"/>
    </source>
</evidence>
<keyword evidence="6" id="KW-0597">Phosphoprotein</keyword>
<dbReference type="Pfam" id="PF00072">
    <property type="entry name" value="Response_reg"/>
    <property type="match status" value="1"/>
</dbReference>
<feature type="region of interest" description="Disordered" evidence="7">
    <location>
        <begin position="127"/>
        <end position="190"/>
    </location>
</feature>
<feature type="region of interest" description="Disordered" evidence="7">
    <location>
        <begin position="524"/>
        <end position="578"/>
    </location>
</feature>
<feature type="domain" description="Response regulatory" evidence="8">
    <location>
        <begin position="2"/>
        <end position="117"/>
    </location>
</feature>
<dbReference type="InterPro" id="IPR006447">
    <property type="entry name" value="Myb_dom_plants"/>
</dbReference>
<dbReference type="AlphaFoldDB" id="A0AAN8ZV88"/>
<evidence type="ECO:0000256" key="5">
    <source>
        <dbReference type="ARBA" id="ARBA00023242"/>
    </source>
</evidence>
<reference evidence="9 10" key="1">
    <citation type="submission" date="2023-12" db="EMBL/GenBank/DDBJ databases">
        <title>A high-quality genome assembly for Dillenia turbinata (Dilleniales).</title>
        <authorList>
            <person name="Chanderbali A."/>
        </authorList>
    </citation>
    <scope>NUCLEOTIDE SEQUENCE [LARGE SCALE GENOMIC DNA]</scope>
    <source>
        <strain evidence="9">LSX21</strain>
        <tissue evidence="9">Leaf</tissue>
    </source>
</reference>
<dbReference type="NCBIfam" id="TIGR01557">
    <property type="entry name" value="myb_SHAQKYF"/>
    <property type="match status" value="1"/>
</dbReference>
<feature type="compositionally biased region" description="Polar residues" evidence="7">
    <location>
        <begin position="548"/>
        <end position="569"/>
    </location>
</feature>
<dbReference type="Gene3D" id="3.40.50.2300">
    <property type="match status" value="1"/>
</dbReference>
<dbReference type="CDD" id="cd17584">
    <property type="entry name" value="REC_typeB_ARR-like"/>
    <property type="match status" value="1"/>
</dbReference>
<feature type="region of interest" description="Disordered" evidence="7">
    <location>
        <begin position="482"/>
        <end position="507"/>
    </location>
</feature>
<dbReference type="SUPFAM" id="SSF52172">
    <property type="entry name" value="CheY-like"/>
    <property type="match status" value="1"/>
</dbReference>
<dbReference type="InterPro" id="IPR045279">
    <property type="entry name" value="ARR-like"/>
</dbReference>
<name>A0AAN8ZV88_9MAGN</name>
<dbReference type="PANTHER" id="PTHR43874:SF19">
    <property type="entry name" value="RESPONSE REGULATOR 23-RELATED"/>
    <property type="match status" value="1"/>
</dbReference>
<dbReference type="InterPro" id="IPR001789">
    <property type="entry name" value="Sig_transdc_resp-reg_receiver"/>
</dbReference>
<dbReference type="GO" id="GO:0005634">
    <property type="term" value="C:nucleus"/>
    <property type="evidence" value="ECO:0007669"/>
    <property type="project" value="UniProtKB-SubCell"/>
</dbReference>
<keyword evidence="4" id="KW-0804">Transcription</keyword>
<dbReference type="EMBL" id="JBAMMX010000002">
    <property type="protein sequence ID" value="KAK6946440.1"/>
    <property type="molecule type" value="Genomic_DNA"/>
</dbReference>
<evidence type="ECO:0000313" key="10">
    <source>
        <dbReference type="Proteomes" id="UP001370490"/>
    </source>
</evidence>